<name>A0AAV1CX63_OLDCO</name>
<organism evidence="8 9">
    <name type="scientific">Oldenlandia corymbosa var. corymbosa</name>
    <dbReference type="NCBI Taxonomy" id="529605"/>
    <lineage>
        <taxon>Eukaryota</taxon>
        <taxon>Viridiplantae</taxon>
        <taxon>Streptophyta</taxon>
        <taxon>Embryophyta</taxon>
        <taxon>Tracheophyta</taxon>
        <taxon>Spermatophyta</taxon>
        <taxon>Magnoliopsida</taxon>
        <taxon>eudicotyledons</taxon>
        <taxon>Gunneridae</taxon>
        <taxon>Pentapetalae</taxon>
        <taxon>asterids</taxon>
        <taxon>lamiids</taxon>
        <taxon>Gentianales</taxon>
        <taxon>Rubiaceae</taxon>
        <taxon>Rubioideae</taxon>
        <taxon>Spermacoceae</taxon>
        <taxon>Hedyotis-Oldenlandia complex</taxon>
        <taxon>Oldenlandia</taxon>
    </lineage>
</organism>
<dbReference type="EMBL" id="OX459120">
    <property type="protein sequence ID" value="CAI9099027.1"/>
    <property type="molecule type" value="Genomic_DNA"/>
</dbReference>
<dbReference type="Pfam" id="PF01040">
    <property type="entry name" value="UbiA"/>
    <property type="match status" value="1"/>
</dbReference>
<sequence length="410" mass="45774">MKFLGSSIKPTLTLSVPETAGFCCPNSGLDVSKCNPWKKKVQKQLAKPIIYQRKRIPTSQYVDPNSKKGRFLVAAFSPKESGNYLVNAASDDEVLESEMLPSNDSPLKEKLQGQFDAFYRFSRPFAFVGIVWSLIAVSLLAVEKLSDFSPSFFIGLFQVLAAVFFTHTYSSGLNQLEDIEIDKVNKPYLPLASGEYSIRTGLILTLSSALMAFGFGWIVASPCLNFLILIFFVSSTAYSLNVPYLRWKRNAYLAALCIFIGMVPSGLAAYFHIQTFAFGRPAHFSKPVIFAMIFYSIITVVMALLKDIPDVAGDKIHGVRSFAVQFGAKKVFSICIYLLQIVFLAGVSVGLTSSYNWSKFVTVVGHLFLSLKLWSRARSVDVGSKEETTYFYLFFWKLIVGECFLIPLIR</sequence>
<feature type="transmembrane region" description="Helical" evidence="7">
    <location>
        <begin position="148"/>
        <end position="166"/>
    </location>
</feature>
<keyword evidence="5 7" id="KW-1133">Transmembrane helix</keyword>
<dbReference type="PANTHER" id="PTHR43009:SF6">
    <property type="entry name" value="HOMOGENTISATE PHYTYLTRANSFERASE 1, CHLOROPLASTIC"/>
    <property type="match status" value="1"/>
</dbReference>
<evidence type="ECO:0000313" key="9">
    <source>
        <dbReference type="Proteomes" id="UP001161247"/>
    </source>
</evidence>
<accession>A0AAV1CX63</accession>
<feature type="transmembrane region" description="Helical" evidence="7">
    <location>
        <begin position="201"/>
        <end position="220"/>
    </location>
</feature>
<evidence type="ECO:0000256" key="3">
    <source>
        <dbReference type="ARBA" id="ARBA00022679"/>
    </source>
</evidence>
<evidence type="ECO:0000256" key="1">
    <source>
        <dbReference type="ARBA" id="ARBA00004508"/>
    </source>
</evidence>
<protein>
    <submittedName>
        <fullName evidence="8">OLC1v1035781C1</fullName>
    </submittedName>
</protein>
<dbReference type="InterPro" id="IPR044878">
    <property type="entry name" value="UbiA_sf"/>
</dbReference>
<proteinExistence type="inferred from homology"/>
<dbReference type="GO" id="GO:0016765">
    <property type="term" value="F:transferase activity, transferring alkyl or aryl (other than methyl) groups"/>
    <property type="evidence" value="ECO:0007669"/>
    <property type="project" value="InterPro"/>
</dbReference>
<feature type="transmembrane region" description="Helical" evidence="7">
    <location>
        <begin position="288"/>
        <end position="305"/>
    </location>
</feature>
<dbReference type="AlphaFoldDB" id="A0AAV1CX63"/>
<feature type="transmembrane region" description="Helical" evidence="7">
    <location>
        <begin position="389"/>
        <end position="409"/>
    </location>
</feature>
<keyword evidence="3" id="KW-0808">Transferase</keyword>
<feature type="transmembrane region" description="Helical" evidence="7">
    <location>
        <begin position="252"/>
        <end position="273"/>
    </location>
</feature>
<evidence type="ECO:0000256" key="7">
    <source>
        <dbReference type="SAM" id="Phobius"/>
    </source>
</evidence>
<comment type="subcellular location">
    <subcellularLocation>
        <location evidence="1">Plastid</location>
        <location evidence="1">Chloroplast membrane</location>
        <topology evidence="1">Multi-pass membrane protein</topology>
    </subcellularLocation>
</comment>
<evidence type="ECO:0000256" key="6">
    <source>
        <dbReference type="ARBA" id="ARBA00023136"/>
    </source>
</evidence>
<feature type="transmembrane region" description="Helical" evidence="7">
    <location>
        <begin position="125"/>
        <end position="142"/>
    </location>
</feature>
<evidence type="ECO:0000256" key="5">
    <source>
        <dbReference type="ARBA" id="ARBA00022989"/>
    </source>
</evidence>
<dbReference type="InterPro" id="IPR000537">
    <property type="entry name" value="UbiA_prenyltransferase"/>
</dbReference>
<comment type="similarity">
    <text evidence="2">Belongs to the UbiA prenyltransferase family.</text>
</comment>
<feature type="transmembrane region" description="Helical" evidence="7">
    <location>
        <begin position="331"/>
        <end position="351"/>
    </location>
</feature>
<evidence type="ECO:0000313" key="8">
    <source>
        <dbReference type="EMBL" id="CAI9099027.1"/>
    </source>
</evidence>
<evidence type="ECO:0000256" key="4">
    <source>
        <dbReference type="ARBA" id="ARBA00022692"/>
    </source>
</evidence>
<dbReference type="Gene3D" id="1.20.120.1780">
    <property type="entry name" value="UbiA prenyltransferase"/>
    <property type="match status" value="1"/>
</dbReference>
<dbReference type="PANTHER" id="PTHR43009">
    <property type="entry name" value="HOMOGENTISATE SOLANESYLTRANSFERASE, CHLOROPLASTIC"/>
    <property type="match status" value="1"/>
</dbReference>
<dbReference type="Gene3D" id="1.10.357.140">
    <property type="entry name" value="UbiA prenyltransferase"/>
    <property type="match status" value="1"/>
</dbReference>
<keyword evidence="9" id="KW-1185">Reference proteome</keyword>
<dbReference type="GO" id="GO:0031969">
    <property type="term" value="C:chloroplast membrane"/>
    <property type="evidence" value="ECO:0007669"/>
    <property type="project" value="UniProtKB-SubCell"/>
</dbReference>
<evidence type="ECO:0000256" key="2">
    <source>
        <dbReference type="ARBA" id="ARBA00005985"/>
    </source>
</evidence>
<gene>
    <name evidence="8" type="ORF">OLC1_LOCUS9116</name>
</gene>
<keyword evidence="6 7" id="KW-0472">Membrane</keyword>
<dbReference type="Proteomes" id="UP001161247">
    <property type="component" value="Chromosome 3"/>
</dbReference>
<reference evidence="8" key="1">
    <citation type="submission" date="2023-03" db="EMBL/GenBank/DDBJ databases">
        <authorList>
            <person name="Julca I."/>
        </authorList>
    </citation>
    <scope>NUCLEOTIDE SEQUENCE</scope>
</reference>
<keyword evidence="4 7" id="KW-0812">Transmembrane</keyword>